<evidence type="ECO:0000256" key="9">
    <source>
        <dbReference type="PIRSR" id="PIRSR634015-1"/>
    </source>
</evidence>
<organism evidence="12 14">
    <name type="scientific">Caulochytrium protostelioides</name>
    <dbReference type="NCBI Taxonomy" id="1555241"/>
    <lineage>
        <taxon>Eukaryota</taxon>
        <taxon>Fungi</taxon>
        <taxon>Fungi incertae sedis</taxon>
        <taxon>Chytridiomycota</taxon>
        <taxon>Chytridiomycota incertae sedis</taxon>
        <taxon>Chytridiomycetes</taxon>
        <taxon>Caulochytriales</taxon>
        <taxon>Caulochytriaceae</taxon>
        <taxon>Caulochytrium</taxon>
    </lineage>
</organism>
<feature type="binding site" evidence="10">
    <location>
        <position position="314"/>
    </location>
    <ligand>
        <name>Zn(2+)</name>
        <dbReference type="ChEBI" id="CHEBI:29105"/>
        <note>catalytic</note>
    </ligand>
</feature>
<dbReference type="Proteomes" id="UP000274922">
    <property type="component" value="Unassembled WGS sequence"/>
</dbReference>
<dbReference type="GO" id="GO:0004301">
    <property type="term" value="F:epoxide hydrolase activity"/>
    <property type="evidence" value="ECO:0007669"/>
    <property type="project" value="TreeGrafter"/>
</dbReference>
<feature type="active site" description="Proton acceptor" evidence="9">
    <location>
        <position position="311"/>
    </location>
</feature>
<dbReference type="InterPro" id="IPR014782">
    <property type="entry name" value="Peptidase_M1_dom"/>
</dbReference>
<evidence type="ECO:0000256" key="4">
    <source>
        <dbReference type="ARBA" id="ARBA00022670"/>
    </source>
</evidence>
<dbReference type="AlphaFoldDB" id="A0A4P9WUY5"/>
<dbReference type="CDD" id="cd09599">
    <property type="entry name" value="M1_LTA4H"/>
    <property type="match status" value="1"/>
</dbReference>
<evidence type="ECO:0000256" key="6">
    <source>
        <dbReference type="ARBA" id="ARBA00022801"/>
    </source>
</evidence>
<feature type="domain" description="Peptidase M1 leukotriene A4 hydrolase/aminopeptidase C-terminal" evidence="11">
    <location>
        <begin position="483"/>
        <end position="638"/>
    </location>
</feature>
<proteinExistence type="inferred from homology"/>
<dbReference type="InterPro" id="IPR042097">
    <property type="entry name" value="Aminopeptidase_N-like_N_sf"/>
</dbReference>
<feature type="binding site" evidence="10">
    <location>
        <position position="333"/>
    </location>
    <ligand>
        <name>Zn(2+)</name>
        <dbReference type="ChEBI" id="CHEBI:29105"/>
        <note>catalytic</note>
    </ligand>
</feature>
<dbReference type="PANTHER" id="PTHR45726">
    <property type="entry name" value="LEUKOTRIENE A-4 HYDROLASE"/>
    <property type="match status" value="1"/>
</dbReference>
<dbReference type="Proteomes" id="UP000268535">
    <property type="component" value="Unassembled WGS sequence"/>
</dbReference>
<evidence type="ECO:0000256" key="8">
    <source>
        <dbReference type="ARBA" id="ARBA00023049"/>
    </source>
</evidence>
<evidence type="ECO:0000313" key="14">
    <source>
        <dbReference type="Proteomes" id="UP000268535"/>
    </source>
</evidence>
<keyword evidence="3" id="KW-0963">Cytoplasm</keyword>
<dbReference type="OrthoDB" id="79562at2759"/>
<reference evidence="14 15" key="1">
    <citation type="journal article" date="2018" name="Nat. Microbiol.">
        <title>Leveraging single-cell genomics to expand the fungal tree of life.</title>
        <authorList>
            <person name="Ahrendt S.R."/>
            <person name="Quandt C.A."/>
            <person name="Ciobanu D."/>
            <person name="Clum A."/>
            <person name="Salamov A."/>
            <person name="Andreopoulos B."/>
            <person name="Cheng J.F."/>
            <person name="Woyke T."/>
            <person name="Pelin A."/>
            <person name="Henrissat B."/>
            <person name="Reynolds N.K."/>
            <person name="Benny G.L."/>
            <person name="Smith M.E."/>
            <person name="James T.Y."/>
            <person name="Grigoriev I.V."/>
        </authorList>
    </citation>
    <scope>NUCLEOTIDE SEQUENCE [LARGE SCALE GENOMIC DNA]</scope>
    <source>
        <strain evidence="14 15">ATCC 52028</strain>
    </source>
</reference>
<dbReference type="Pfam" id="PF09127">
    <property type="entry name" value="Leuk-A4-hydro_C"/>
    <property type="match status" value="1"/>
</dbReference>
<dbReference type="EMBL" id="ML010111">
    <property type="protein sequence ID" value="RKO96295.1"/>
    <property type="molecule type" value="Genomic_DNA"/>
</dbReference>
<dbReference type="PRINTS" id="PR00756">
    <property type="entry name" value="ALADIPTASE"/>
</dbReference>
<evidence type="ECO:0000256" key="3">
    <source>
        <dbReference type="ARBA" id="ARBA00022490"/>
    </source>
</evidence>
<keyword evidence="4" id="KW-0645">Protease</keyword>
<gene>
    <name evidence="12" type="ORF">CAUPRSCDRAFT_8310</name>
    <name evidence="13" type="ORF">CXG81DRAFT_25310</name>
</gene>
<comment type="similarity">
    <text evidence="2">Belongs to the peptidase M1 family.</text>
</comment>
<sequence length="641" mass="70394">MAPPSSSSSAALPIPASKLDPSSFANQDEIKTTHFHLEWDVDFATQIITGSVAHTLVALAERVERVIFDTSGLTVRSVHVDGVAAAFQHDPSAHHPVLGAPLIITLPTPAARGATVVATIAYATTPACTGAQWLAAAQTQGKTHPFLYTQCQAIHARALLPCMDTPAVRATYSATVTAPDPLLVLMSAQRGATRPADVAGRTVYAFEQPVPIASYLIAACVGNIAVRQVGPRFTIAAEPELIDAAAWEFAETEATIDAFEAIAGPNPFGNVLYILLPRSYLFGGMENPGLVVLNPSLIAGDRSNVNVQIHELAHHHAGNSAGTNTWQDFYLNEGWCVYLERAIIGELEGEKARHFHAIMGQRALRESIAHYRETNEMQFTRLIVDLSGAVDPDAAFSSVPYERGFALLMHLESLVGLAKFRQFTRAYFEHFKFKALDTVMFRAFLKDYFASDADATRALGQVDWDAWLHGEGDVPVEVPYDDSLARECHELADAYLSAAKRLAEDGAAATDVDAAPWQHFSTLQKMAFMDRLLDATDVTFPAPLLREMEATLSLRPADLGNCELAFRWYWVCLRSHDETHFGPIGTFVTTWGRMKYVRPLYRAWAAASPRGLEEARQTFVKHRDFYHSVCAKALEKDLKLV</sequence>
<dbReference type="FunFam" id="2.60.40.1730:FF:000004">
    <property type="entry name" value="Leukotriene A(4) hydrolase"/>
    <property type="match status" value="1"/>
</dbReference>
<evidence type="ECO:0000259" key="11">
    <source>
        <dbReference type="SMART" id="SM01263"/>
    </source>
</evidence>
<keyword evidence="5 10" id="KW-0479">Metal-binding</keyword>
<protein>
    <submittedName>
        <fullName evidence="12">Leukotriene A4 hydrolase</fullName>
    </submittedName>
</protein>
<evidence type="ECO:0000313" key="15">
    <source>
        <dbReference type="Proteomes" id="UP000274922"/>
    </source>
</evidence>
<dbReference type="GO" id="GO:0006508">
    <property type="term" value="P:proteolysis"/>
    <property type="evidence" value="ECO:0007669"/>
    <property type="project" value="UniProtKB-KW"/>
</dbReference>
<dbReference type="InterPro" id="IPR045357">
    <property type="entry name" value="Aminopeptidase_N-like_N"/>
</dbReference>
<evidence type="ECO:0000256" key="2">
    <source>
        <dbReference type="ARBA" id="ARBA00010136"/>
    </source>
</evidence>
<keyword evidence="8" id="KW-0482">Metalloprotease</keyword>
<evidence type="ECO:0000256" key="10">
    <source>
        <dbReference type="PIRSR" id="PIRSR634015-3"/>
    </source>
</evidence>
<dbReference type="GO" id="GO:0008270">
    <property type="term" value="F:zinc ion binding"/>
    <property type="evidence" value="ECO:0007669"/>
    <property type="project" value="InterPro"/>
</dbReference>
<feature type="binding site" evidence="10">
    <location>
        <position position="310"/>
    </location>
    <ligand>
        <name>Zn(2+)</name>
        <dbReference type="ChEBI" id="CHEBI:29105"/>
        <note>catalytic</note>
    </ligand>
</feature>
<dbReference type="SMART" id="SM01263">
    <property type="entry name" value="Leuk-A4-hydro_C"/>
    <property type="match status" value="1"/>
</dbReference>
<dbReference type="Pfam" id="PF01433">
    <property type="entry name" value="Peptidase_M1"/>
    <property type="match status" value="1"/>
</dbReference>
<dbReference type="SUPFAM" id="SSF55486">
    <property type="entry name" value="Metalloproteases ('zincins'), catalytic domain"/>
    <property type="match status" value="1"/>
</dbReference>
<evidence type="ECO:0000313" key="12">
    <source>
        <dbReference type="EMBL" id="RKO96295.1"/>
    </source>
</evidence>
<feature type="active site" description="Proton donor" evidence="9">
    <location>
        <position position="401"/>
    </location>
</feature>
<evidence type="ECO:0000313" key="13">
    <source>
        <dbReference type="EMBL" id="RKP02016.1"/>
    </source>
</evidence>
<dbReference type="InterPro" id="IPR034015">
    <property type="entry name" value="M1_LTA4H"/>
</dbReference>
<keyword evidence="15" id="KW-1185">Reference proteome</keyword>
<keyword evidence="7 10" id="KW-0862">Zinc</keyword>
<name>A0A4P9WUY5_9FUNG</name>
<dbReference type="Gene3D" id="1.10.390.10">
    <property type="entry name" value="Neutral Protease Domain 2"/>
    <property type="match status" value="1"/>
</dbReference>
<dbReference type="STRING" id="1555241.A0A4P9WUY5"/>
<dbReference type="Gene3D" id="3.30.2010.30">
    <property type="match status" value="1"/>
</dbReference>
<reference evidence="13" key="2">
    <citation type="submission" date="2018-04" db="EMBL/GenBank/DDBJ databases">
        <title>Leveraging single-cell genomics to expand the Fungal Tree of Life.</title>
        <authorList>
            <consortium name="DOE Joint Genome Institute"/>
            <person name="Ahrendt S.R."/>
            <person name="Quandt C.A."/>
            <person name="Ciobanu D."/>
            <person name="Clum A."/>
            <person name="Salamov A."/>
            <person name="Andreopoulos B."/>
            <person name="Cheng J.-F."/>
            <person name="Woyke T."/>
            <person name="Pelin A."/>
            <person name="Henrissat B."/>
            <person name="Benny G.L."/>
            <person name="Smith M.E."/>
            <person name="James T.Y."/>
            <person name="Grigoriev I.V."/>
        </authorList>
    </citation>
    <scope>NUCLEOTIDE SEQUENCE</scope>
    <source>
        <strain evidence="13">ATCC 52028</strain>
    </source>
</reference>
<dbReference type="InterPro" id="IPR001930">
    <property type="entry name" value="Peptidase_M1"/>
</dbReference>
<dbReference type="SUPFAM" id="SSF63737">
    <property type="entry name" value="Leukotriene A4 hydrolase N-terminal domain"/>
    <property type="match status" value="1"/>
</dbReference>
<dbReference type="GO" id="GO:0005829">
    <property type="term" value="C:cytosol"/>
    <property type="evidence" value="ECO:0007669"/>
    <property type="project" value="TreeGrafter"/>
</dbReference>
<dbReference type="FunFam" id="1.10.390.10:FF:000003">
    <property type="entry name" value="Leukotriene A(4) hydrolase"/>
    <property type="match status" value="1"/>
</dbReference>
<evidence type="ECO:0000256" key="7">
    <source>
        <dbReference type="ARBA" id="ARBA00022833"/>
    </source>
</evidence>
<dbReference type="GO" id="GO:0004177">
    <property type="term" value="F:aminopeptidase activity"/>
    <property type="evidence" value="ECO:0007669"/>
    <property type="project" value="TreeGrafter"/>
</dbReference>
<dbReference type="PANTHER" id="PTHR45726:SF3">
    <property type="entry name" value="LEUKOTRIENE A-4 HYDROLASE"/>
    <property type="match status" value="1"/>
</dbReference>
<reference evidence="12" key="3">
    <citation type="submission" date="2018-08" db="EMBL/GenBank/DDBJ databases">
        <title>Leveraging single-cell genomics to expand the Fungal Tree of Life.</title>
        <authorList>
            <consortium name="DOE Joint Genome Institute"/>
            <person name="Ahrendt S.R."/>
            <person name="Quandt C.A."/>
            <person name="Ciobanu D."/>
            <person name="Clum A."/>
            <person name="Salamov A."/>
            <person name="Andreopoulos B."/>
            <person name="Cheng J.-F."/>
            <person name="Woyke T."/>
            <person name="Pelin A."/>
            <person name="Henrissat B."/>
            <person name="Reynolds N."/>
            <person name="Benny G.L."/>
            <person name="Smith M.E."/>
            <person name="James T.Y."/>
            <person name="Grigoriev I.V."/>
        </authorList>
    </citation>
    <scope>NUCLEOTIDE SEQUENCE</scope>
    <source>
        <strain evidence="12">ATCC 52028</strain>
    </source>
</reference>
<dbReference type="InterPro" id="IPR027268">
    <property type="entry name" value="Peptidase_M4/M1_CTD_sf"/>
</dbReference>
<comment type="cofactor">
    <cofactor evidence="10">
        <name>Zn(2+)</name>
        <dbReference type="ChEBI" id="CHEBI:29105"/>
    </cofactor>
    <text evidence="10">Binds 1 zinc ion per subunit.</text>
</comment>
<dbReference type="InterPro" id="IPR049980">
    <property type="entry name" value="LTA4H_cat"/>
</dbReference>
<dbReference type="Gene3D" id="2.60.40.1730">
    <property type="entry name" value="tricorn interacting facor f3 domain"/>
    <property type="match status" value="1"/>
</dbReference>
<dbReference type="InterPro" id="IPR038502">
    <property type="entry name" value="M1_LTA-4_hydro/amino_C_sf"/>
</dbReference>
<evidence type="ECO:0000256" key="5">
    <source>
        <dbReference type="ARBA" id="ARBA00022723"/>
    </source>
</evidence>
<comment type="subcellular location">
    <subcellularLocation>
        <location evidence="1">Cytoplasm</location>
    </subcellularLocation>
</comment>
<dbReference type="InterPro" id="IPR016024">
    <property type="entry name" value="ARM-type_fold"/>
</dbReference>
<dbReference type="SUPFAM" id="SSF48371">
    <property type="entry name" value="ARM repeat"/>
    <property type="match status" value="1"/>
</dbReference>
<accession>A0A4P9WUY5</accession>
<dbReference type="InterPro" id="IPR015211">
    <property type="entry name" value="Peptidase_M1_C"/>
</dbReference>
<dbReference type="EMBL" id="ML014154">
    <property type="protein sequence ID" value="RKP02016.1"/>
    <property type="molecule type" value="Genomic_DNA"/>
</dbReference>
<dbReference type="Gene3D" id="1.25.40.320">
    <property type="entry name" value="Peptidase M1, leukotriene A4 hydrolase/aminopeptidase C-terminal domain"/>
    <property type="match status" value="1"/>
</dbReference>
<dbReference type="GO" id="GO:0008237">
    <property type="term" value="F:metallopeptidase activity"/>
    <property type="evidence" value="ECO:0007669"/>
    <property type="project" value="UniProtKB-KW"/>
</dbReference>
<evidence type="ECO:0000256" key="1">
    <source>
        <dbReference type="ARBA" id="ARBA00004496"/>
    </source>
</evidence>
<keyword evidence="6 12" id="KW-0378">Hydrolase</keyword>
<dbReference type="Pfam" id="PF17900">
    <property type="entry name" value="Peptidase_M1_N"/>
    <property type="match status" value="1"/>
</dbReference>